<name>A0A370B5I0_9ACTN</name>
<evidence type="ECO:0000313" key="1">
    <source>
        <dbReference type="EMBL" id="RDG35354.1"/>
    </source>
</evidence>
<comment type="caution">
    <text evidence="1">The sequence shown here is derived from an EMBL/GenBank/DDBJ whole genome shotgun (WGS) entry which is preliminary data.</text>
</comment>
<keyword evidence="2" id="KW-1185">Reference proteome</keyword>
<protein>
    <submittedName>
        <fullName evidence="1">Uncharacterized protein</fullName>
    </submittedName>
</protein>
<evidence type="ECO:0000313" key="2">
    <source>
        <dbReference type="Proteomes" id="UP000253741"/>
    </source>
</evidence>
<sequence>MVPDDLALLDDAVRCELALWHADEHAAFVWEWAHDMSTALWALWKPDGAVQFESHSWCGVPEGGTEAGDACFLFLEHSREHSWETFDPAAKEAVRQARQMFPHWFW</sequence>
<accession>A0A370B5I0</accession>
<reference evidence="1 2" key="1">
    <citation type="submission" date="2018-07" db="EMBL/GenBank/DDBJ databases">
        <title>Streptomyces species from bats.</title>
        <authorList>
            <person name="Dunlap C."/>
        </authorList>
    </citation>
    <scope>NUCLEOTIDE SEQUENCE [LARGE SCALE GENOMIC DNA]</scope>
    <source>
        <strain evidence="1 2">AC230</strain>
    </source>
</reference>
<gene>
    <name evidence="1" type="ORF">DVH02_25785</name>
</gene>
<dbReference type="AlphaFoldDB" id="A0A370B5I0"/>
<dbReference type="Proteomes" id="UP000253741">
    <property type="component" value="Unassembled WGS sequence"/>
</dbReference>
<proteinExistence type="predicted"/>
<dbReference type="EMBL" id="QQNA01000229">
    <property type="protein sequence ID" value="RDG35354.1"/>
    <property type="molecule type" value="Genomic_DNA"/>
</dbReference>
<organism evidence="1 2">
    <name type="scientific">Streptomyces corynorhini</name>
    <dbReference type="NCBI Taxonomy" id="2282652"/>
    <lineage>
        <taxon>Bacteria</taxon>
        <taxon>Bacillati</taxon>
        <taxon>Actinomycetota</taxon>
        <taxon>Actinomycetes</taxon>
        <taxon>Kitasatosporales</taxon>
        <taxon>Streptomycetaceae</taxon>
        <taxon>Streptomyces</taxon>
    </lineage>
</organism>